<feature type="transmembrane region" description="Helical" evidence="7">
    <location>
        <begin position="170"/>
        <end position="189"/>
    </location>
</feature>
<organism evidence="9 10">
    <name type="scientific">Fischerella muscicola CCMEE 5323</name>
    <dbReference type="NCBI Taxonomy" id="2019572"/>
    <lineage>
        <taxon>Bacteria</taxon>
        <taxon>Bacillati</taxon>
        <taxon>Cyanobacteriota</taxon>
        <taxon>Cyanophyceae</taxon>
        <taxon>Nostocales</taxon>
        <taxon>Hapalosiphonaceae</taxon>
        <taxon>Fischerella</taxon>
    </lineage>
</organism>
<evidence type="ECO:0000259" key="8">
    <source>
        <dbReference type="PROSITE" id="PS50928"/>
    </source>
</evidence>
<feature type="transmembrane region" description="Helical" evidence="7">
    <location>
        <begin position="285"/>
        <end position="307"/>
    </location>
</feature>
<keyword evidence="10" id="KW-1185">Reference proteome</keyword>
<dbReference type="SUPFAM" id="SSF161098">
    <property type="entry name" value="MetI-like"/>
    <property type="match status" value="2"/>
</dbReference>
<feature type="transmembrane region" description="Helical" evidence="7">
    <location>
        <begin position="483"/>
        <end position="502"/>
    </location>
</feature>
<feature type="transmembrane region" description="Helical" evidence="7">
    <location>
        <begin position="538"/>
        <end position="559"/>
    </location>
</feature>
<evidence type="ECO:0000256" key="6">
    <source>
        <dbReference type="ARBA" id="ARBA00023136"/>
    </source>
</evidence>
<dbReference type="Proteomes" id="UP000235036">
    <property type="component" value="Unassembled WGS sequence"/>
</dbReference>
<evidence type="ECO:0000256" key="5">
    <source>
        <dbReference type="ARBA" id="ARBA00022989"/>
    </source>
</evidence>
<name>A0A2N6K8F4_FISMU</name>
<feature type="domain" description="ABC transmembrane type-1" evidence="8">
    <location>
        <begin position="68"/>
        <end position="256"/>
    </location>
</feature>
<feature type="transmembrane region" description="Helical" evidence="7">
    <location>
        <begin position="12"/>
        <end position="31"/>
    </location>
</feature>
<proteinExistence type="inferred from homology"/>
<feature type="transmembrane region" description="Helical" evidence="7">
    <location>
        <begin position="110"/>
        <end position="132"/>
    </location>
</feature>
<sequence length="564" mass="62215">MGRKVVISPYFFWGLVWLVAVIWSLHVAGVFQGDLVNEGGWSLVVAFLVTVVSPDLSSEFLLLTFDAMLKTLAYAVCGTFFCVVIGLVGGVLSSQVWWKSLGRGYDSAWLVVRAILAIPRAIHELIWGLFFVNIFGLDPLVAVLAITIPFGAITAKVFSEILDETPRKALFALLNSGVPPLSAFVYSLIPQAFPNLLSYSFYRFECSIRSAAVLGIIGAGGLGYQIYLSLQSLHYQQVWTLIFALLLLSGCTDFLSGWLRQQLQLPSRLDLNVLKLKQRSHNNPITSSLNLFLLNAFVLLIFSFWYVKADFAKLWEPRSAERLAGIIQDVFPPQWIDLNQLFVLSTQTLAMSILAMTGAGLGGILLSFLAARRERWGDGAMGRWGTRGPRDRQGVGIRGNGGMGRNLVSLLTRFLLLFSRAVPEPIWALIFLFVLFPGILPGAIALAIHNFGILGRLMAEVIENLDQRPLRSLTALGASNSQVFIYGVLPATIPRFLAYILYRWEVCIRATVIVGLVGAGGLGRLLTEQMSNFDYQGLLTTLIVFIGLTFVVDVISASVRRSLR</sequence>
<feature type="transmembrane region" description="Helical" evidence="7">
    <location>
        <begin position="426"/>
        <end position="448"/>
    </location>
</feature>
<dbReference type="PROSITE" id="PS50928">
    <property type="entry name" value="ABC_TM1"/>
    <property type="match status" value="2"/>
</dbReference>
<protein>
    <submittedName>
        <fullName evidence="9">Phosphate ABC transporter permease</fullName>
    </submittedName>
</protein>
<evidence type="ECO:0000256" key="2">
    <source>
        <dbReference type="ARBA" id="ARBA00022448"/>
    </source>
</evidence>
<feature type="transmembrane region" description="Helical" evidence="7">
    <location>
        <begin position="210"/>
        <end position="227"/>
    </location>
</feature>
<comment type="caution">
    <text evidence="9">The sequence shown here is derived from an EMBL/GenBank/DDBJ whole genome shotgun (WGS) entry which is preliminary data.</text>
</comment>
<comment type="similarity">
    <text evidence="7">Belongs to the binding-protein-dependent transport system permease family.</text>
</comment>
<accession>A0A2N6K8F4</accession>
<dbReference type="AlphaFoldDB" id="A0A2N6K8F4"/>
<dbReference type="PANTHER" id="PTHR30043">
    <property type="entry name" value="PHOSPHONATES TRANSPORT SYSTEM PERMEASE PROTEIN"/>
    <property type="match status" value="1"/>
</dbReference>
<comment type="subcellular location">
    <subcellularLocation>
        <location evidence="1 7">Cell membrane</location>
        <topology evidence="1 7">Multi-pass membrane protein</topology>
    </subcellularLocation>
</comment>
<keyword evidence="4 7" id="KW-0812">Transmembrane</keyword>
<keyword evidence="6 7" id="KW-0472">Membrane</keyword>
<dbReference type="GO" id="GO:0055085">
    <property type="term" value="P:transmembrane transport"/>
    <property type="evidence" value="ECO:0007669"/>
    <property type="project" value="InterPro"/>
</dbReference>
<evidence type="ECO:0000256" key="1">
    <source>
        <dbReference type="ARBA" id="ARBA00004651"/>
    </source>
</evidence>
<evidence type="ECO:0000256" key="4">
    <source>
        <dbReference type="ARBA" id="ARBA00022692"/>
    </source>
</evidence>
<dbReference type="Pfam" id="PF00528">
    <property type="entry name" value="BPD_transp_1"/>
    <property type="match status" value="2"/>
</dbReference>
<keyword evidence="5 7" id="KW-1133">Transmembrane helix</keyword>
<evidence type="ECO:0000256" key="7">
    <source>
        <dbReference type="RuleBase" id="RU363032"/>
    </source>
</evidence>
<evidence type="ECO:0000313" key="9">
    <source>
        <dbReference type="EMBL" id="PLZ93844.1"/>
    </source>
</evidence>
<dbReference type="EMBL" id="NRQW01000048">
    <property type="protein sequence ID" value="PLZ93844.1"/>
    <property type="molecule type" value="Genomic_DNA"/>
</dbReference>
<dbReference type="InterPro" id="IPR035906">
    <property type="entry name" value="MetI-like_sf"/>
</dbReference>
<dbReference type="RefSeq" id="WP_102204818.1">
    <property type="nucleotide sequence ID" value="NZ_CAWNVR010000546.1"/>
</dbReference>
<evidence type="ECO:0000256" key="3">
    <source>
        <dbReference type="ARBA" id="ARBA00022475"/>
    </source>
</evidence>
<dbReference type="CDD" id="cd06261">
    <property type="entry name" value="TM_PBP2"/>
    <property type="match status" value="1"/>
</dbReference>
<feature type="transmembrane region" description="Helical" evidence="7">
    <location>
        <begin position="139"/>
        <end position="158"/>
    </location>
</feature>
<feature type="transmembrane region" description="Helical" evidence="7">
    <location>
        <begin position="507"/>
        <end position="526"/>
    </location>
</feature>
<gene>
    <name evidence="9" type="ORF">CEN44_02105</name>
</gene>
<dbReference type="InterPro" id="IPR000515">
    <property type="entry name" value="MetI-like"/>
</dbReference>
<feature type="transmembrane region" description="Helical" evidence="7">
    <location>
        <begin position="239"/>
        <end position="259"/>
    </location>
</feature>
<feature type="domain" description="ABC transmembrane type-1" evidence="8">
    <location>
        <begin position="345"/>
        <end position="556"/>
    </location>
</feature>
<dbReference type="GO" id="GO:0005886">
    <property type="term" value="C:plasma membrane"/>
    <property type="evidence" value="ECO:0007669"/>
    <property type="project" value="UniProtKB-SubCell"/>
</dbReference>
<reference evidence="9 10" key="1">
    <citation type="submission" date="2017-08" db="EMBL/GenBank/DDBJ databases">
        <title>Genomes of Fischerella (Mastigocladus) sp. strains.</title>
        <authorList>
            <person name="Miller S.R."/>
        </authorList>
    </citation>
    <scope>NUCLEOTIDE SEQUENCE [LARGE SCALE GENOMIC DNA]</scope>
    <source>
        <strain evidence="9 10">CCMEE 5323</strain>
    </source>
</reference>
<feature type="transmembrane region" description="Helical" evidence="7">
    <location>
        <begin position="72"/>
        <end position="98"/>
    </location>
</feature>
<keyword evidence="2 7" id="KW-0813">Transport</keyword>
<dbReference type="PANTHER" id="PTHR30043:SF1">
    <property type="entry name" value="ABC TRANSPORT SYSTEM PERMEASE PROTEIN P69"/>
    <property type="match status" value="1"/>
</dbReference>
<feature type="transmembrane region" description="Helical" evidence="7">
    <location>
        <begin position="43"/>
        <end position="65"/>
    </location>
</feature>
<feature type="transmembrane region" description="Helical" evidence="7">
    <location>
        <begin position="349"/>
        <end position="371"/>
    </location>
</feature>
<keyword evidence="3" id="KW-1003">Cell membrane</keyword>
<dbReference type="Gene3D" id="1.10.3720.10">
    <property type="entry name" value="MetI-like"/>
    <property type="match status" value="2"/>
</dbReference>
<evidence type="ECO:0000313" key="10">
    <source>
        <dbReference type="Proteomes" id="UP000235036"/>
    </source>
</evidence>